<dbReference type="AlphaFoldDB" id="A0AAV4PRM4"/>
<feature type="compositionally biased region" description="Polar residues" evidence="1">
    <location>
        <begin position="33"/>
        <end position="45"/>
    </location>
</feature>
<accession>A0AAV4PRM4</accession>
<evidence type="ECO:0000313" key="2">
    <source>
        <dbReference type="EMBL" id="GIX99319.1"/>
    </source>
</evidence>
<name>A0AAV4PRM4_CAEEX</name>
<proteinExistence type="predicted"/>
<evidence type="ECO:0008006" key="4">
    <source>
        <dbReference type="Google" id="ProtNLM"/>
    </source>
</evidence>
<dbReference type="Proteomes" id="UP001054945">
    <property type="component" value="Unassembled WGS sequence"/>
</dbReference>
<keyword evidence="3" id="KW-1185">Reference proteome</keyword>
<reference evidence="2 3" key="1">
    <citation type="submission" date="2021-06" db="EMBL/GenBank/DDBJ databases">
        <title>Caerostris extrusa draft genome.</title>
        <authorList>
            <person name="Kono N."/>
            <person name="Arakawa K."/>
        </authorList>
    </citation>
    <scope>NUCLEOTIDE SEQUENCE [LARGE SCALE GENOMIC DNA]</scope>
</reference>
<feature type="region of interest" description="Disordered" evidence="1">
    <location>
        <begin position="55"/>
        <end position="90"/>
    </location>
</feature>
<gene>
    <name evidence="2" type="ORF">CEXT_815481</name>
</gene>
<sequence>MQEQKSSAPNSFNSIISDIEIEKLHIQKHSTHLESSLVSPDSTIESSRHSKSAIALSFNNENKKRTAKKSFSRNCVESSDDSSSDSDKLQNKVLSYSSKKTIDKSPKNAAKRFLYLNSNRIIGDYQNTPLINNFSKSSDSVNEQRPTALKTFKRPFTVAKKNIQSTSVIELSADESSDEEVKNSPVCWSPAKDLKLS</sequence>
<feature type="region of interest" description="Disordered" evidence="1">
    <location>
        <begin position="31"/>
        <end position="50"/>
    </location>
</feature>
<evidence type="ECO:0000256" key="1">
    <source>
        <dbReference type="SAM" id="MobiDB-lite"/>
    </source>
</evidence>
<organism evidence="2 3">
    <name type="scientific">Caerostris extrusa</name>
    <name type="common">Bark spider</name>
    <name type="synonym">Caerostris bankana</name>
    <dbReference type="NCBI Taxonomy" id="172846"/>
    <lineage>
        <taxon>Eukaryota</taxon>
        <taxon>Metazoa</taxon>
        <taxon>Ecdysozoa</taxon>
        <taxon>Arthropoda</taxon>
        <taxon>Chelicerata</taxon>
        <taxon>Arachnida</taxon>
        <taxon>Araneae</taxon>
        <taxon>Araneomorphae</taxon>
        <taxon>Entelegynae</taxon>
        <taxon>Araneoidea</taxon>
        <taxon>Araneidae</taxon>
        <taxon>Caerostris</taxon>
    </lineage>
</organism>
<evidence type="ECO:0000313" key="3">
    <source>
        <dbReference type="Proteomes" id="UP001054945"/>
    </source>
</evidence>
<protein>
    <recommendedName>
        <fullName evidence="4">Exophilin 5</fullName>
    </recommendedName>
</protein>
<comment type="caution">
    <text evidence="2">The sequence shown here is derived from an EMBL/GenBank/DDBJ whole genome shotgun (WGS) entry which is preliminary data.</text>
</comment>
<dbReference type="EMBL" id="BPLR01005027">
    <property type="protein sequence ID" value="GIX99319.1"/>
    <property type="molecule type" value="Genomic_DNA"/>
</dbReference>